<reference evidence="2" key="1">
    <citation type="submission" date="2023-03" db="EMBL/GenBank/DDBJ databases">
        <title>Massive genome expansion in bonnet fungi (Mycena s.s.) driven by repeated elements and novel gene families across ecological guilds.</title>
        <authorList>
            <consortium name="Lawrence Berkeley National Laboratory"/>
            <person name="Harder C.B."/>
            <person name="Miyauchi S."/>
            <person name="Viragh M."/>
            <person name="Kuo A."/>
            <person name="Thoen E."/>
            <person name="Andreopoulos B."/>
            <person name="Lu D."/>
            <person name="Skrede I."/>
            <person name="Drula E."/>
            <person name="Henrissat B."/>
            <person name="Morin E."/>
            <person name="Kohler A."/>
            <person name="Barry K."/>
            <person name="LaButti K."/>
            <person name="Morin E."/>
            <person name="Salamov A."/>
            <person name="Lipzen A."/>
            <person name="Mereny Z."/>
            <person name="Hegedus B."/>
            <person name="Baldrian P."/>
            <person name="Stursova M."/>
            <person name="Weitz H."/>
            <person name="Taylor A."/>
            <person name="Grigoriev I.V."/>
            <person name="Nagy L.G."/>
            <person name="Martin F."/>
            <person name="Kauserud H."/>
        </authorList>
    </citation>
    <scope>NUCLEOTIDE SEQUENCE</scope>
    <source>
        <strain evidence="2">CBHHK200</strain>
    </source>
</reference>
<proteinExistence type="predicted"/>
<organism evidence="2 3">
    <name type="scientific">Mycena alexandri</name>
    <dbReference type="NCBI Taxonomy" id="1745969"/>
    <lineage>
        <taxon>Eukaryota</taxon>
        <taxon>Fungi</taxon>
        <taxon>Dikarya</taxon>
        <taxon>Basidiomycota</taxon>
        <taxon>Agaricomycotina</taxon>
        <taxon>Agaricomycetes</taxon>
        <taxon>Agaricomycetidae</taxon>
        <taxon>Agaricales</taxon>
        <taxon>Marasmiineae</taxon>
        <taxon>Mycenaceae</taxon>
        <taxon>Mycena</taxon>
    </lineage>
</organism>
<feature type="compositionally biased region" description="Acidic residues" evidence="1">
    <location>
        <begin position="341"/>
        <end position="356"/>
    </location>
</feature>
<feature type="compositionally biased region" description="Basic residues" evidence="1">
    <location>
        <begin position="130"/>
        <end position="144"/>
    </location>
</feature>
<protein>
    <submittedName>
        <fullName evidence="2">Uncharacterized protein</fullName>
    </submittedName>
</protein>
<accession>A0AAD6SYB0</accession>
<feature type="compositionally biased region" description="Polar residues" evidence="1">
    <location>
        <begin position="310"/>
        <end position="322"/>
    </location>
</feature>
<dbReference type="Proteomes" id="UP001218188">
    <property type="component" value="Unassembled WGS sequence"/>
</dbReference>
<evidence type="ECO:0000313" key="3">
    <source>
        <dbReference type="Proteomes" id="UP001218188"/>
    </source>
</evidence>
<feature type="region of interest" description="Disordered" evidence="1">
    <location>
        <begin position="310"/>
        <end position="356"/>
    </location>
</feature>
<evidence type="ECO:0000256" key="1">
    <source>
        <dbReference type="SAM" id="MobiDB-lite"/>
    </source>
</evidence>
<gene>
    <name evidence="2" type="ORF">C8F04DRAFT_1258527</name>
</gene>
<dbReference type="EMBL" id="JARJCM010000047">
    <property type="protein sequence ID" value="KAJ7035894.1"/>
    <property type="molecule type" value="Genomic_DNA"/>
</dbReference>
<evidence type="ECO:0000313" key="2">
    <source>
        <dbReference type="EMBL" id="KAJ7035894.1"/>
    </source>
</evidence>
<sequence length="356" mass="39474">MVHIRQYNASPRASHGWSLLPARCQAIIDNASPRCSHDKDRRFSILLGKEPQGNIKAYTDECARCRYQTIVHLNCEEREQWRAGMAVYDAEQAQLKPRAAAGKKATPKSRKKVVSTSSLEEPSRESNAKGKAKKRVTPPRKNRKKAVEVPSSSPVAMTTPEAKRNGKQVVTPPRKKARRESTNVSPVVQSDTAVAPKVGQFVDVYLFMEAGKEPVMATDEVLDISRFEFARHKAFALSNAVPAPENDFKATVYVRYSPHLGDFKDPEGSRVFGKTNLSESGDTVIYRAEGLKDHECPGLEKLKMEVQMLSSSGSPDYPSFTSPEAVAGPSTRKRSYQAIVDESDQDTDWSGEESDD</sequence>
<comment type="caution">
    <text evidence="2">The sequence shown here is derived from an EMBL/GenBank/DDBJ whole genome shotgun (WGS) entry which is preliminary data.</text>
</comment>
<dbReference type="AlphaFoldDB" id="A0AAD6SYB0"/>
<feature type="region of interest" description="Disordered" evidence="1">
    <location>
        <begin position="97"/>
        <end position="188"/>
    </location>
</feature>
<name>A0AAD6SYB0_9AGAR</name>
<keyword evidence="3" id="KW-1185">Reference proteome</keyword>